<reference evidence="1 2" key="1">
    <citation type="submission" date="2018-08" db="EMBL/GenBank/DDBJ databases">
        <title>A genome reference for cultivated species of the human gut microbiota.</title>
        <authorList>
            <person name="Zou Y."/>
            <person name="Xue W."/>
            <person name="Luo G."/>
        </authorList>
    </citation>
    <scope>NUCLEOTIDE SEQUENCE [LARGE SCALE GENOMIC DNA]</scope>
    <source>
        <strain evidence="1 2">AM25-21AC</strain>
    </source>
</reference>
<evidence type="ECO:0000313" key="2">
    <source>
        <dbReference type="Proteomes" id="UP000283442"/>
    </source>
</evidence>
<dbReference type="RefSeq" id="WP_118174291.1">
    <property type="nucleotide sequence ID" value="NZ_JAQEAO010000016.1"/>
</dbReference>
<accession>A0A414NZK7</accession>
<organism evidence="1 2">
    <name type="scientific">Mitsuokella multacida</name>
    <dbReference type="NCBI Taxonomy" id="52226"/>
    <lineage>
        <taxon>Bacteria</taxon>
        <taxon>Bacillati</taxon>
        <taxon>Bacillota</taxon>
        <taxon>Negativicutes</taxon>
        <taxon>Selenomonadales</taxon>
        <taxon>Selenomonadaceae</taxon>
        <taxon>Mitsuokella</taxon>
    </lineage>
</organism>
<sequence length="294" mass="33531">MRLNKGLTPYPVLSSMDDDYVRGSFRAEVQEEISFGQLKLSIDYMLDEPGLKELFAQGKVSYATHVECSLVGYRQLFSSKNNHEDVTIDAGNLTNEVEISTYIVATEDIHGYHNEQFNIGFGKGASFDIWRGGILAIGPEYTIDINRDGKNYDKMADILALAVDESNPGDVWVDTEGDCLRLYVSRDLFNVYHRHKASDRYMMIQTFFVPAIMSVLMDMKDVDEENDEGMTSYRWYGVFAKLLEQNGIDIKDIQLGTGNSKKNIGRLAQQIFKYPLLHAMDELERAEHDRDDDE</sequence>
<gene>
    <name evidence="1" type="ORF">DW674_00265</name>
</gene>
<proteinExistence type="predicted"/>
<dbReference type="OrthoDB" id="2339732at2"/>
<dbReference type="Proteomes" id="UP000283442">
    <property type="component" value="Unassembled WGS sequence"/>
</dbReference>
<protein>
    <submittedName>
        <fullName evidence="1">Uncharacterized protein</fullName>
    </submittedName>
</protein>
<dbReference type="EMBL" id="QRHE01000001">
    <property type="protein sequence ID" value="RHF53335.1"/>
    <property type="molecule type" value="Genomic_DNA"/>
</dbReference>
<name>A0A414NZK7_9FIRM</name>
<dbReference type="AlphaFoldDB" id="A0A414NZK7"/>
<evidence type="ECO:0000313" key="1">
    <source>
        <dbReference type="EMBL" id="RHF53335.1"/>
    </source>
</evidence>
<comment type="caution">
    <text evidence="1">The sequence shown here is derived from an EMBL/GenBank/DDBJ whole genome shotgun (WGS) entry which is preliminary data.</text>
</comment>